<feature type="domain" description="C2" evidence="3">
    <location>
        <begin position="209"/>
        <end position="328"/>
    </location>
</feature>
<gene>
    <name evidence="6" type="primary">Aste57867_8216</name>
    <name evidence="5" type="ORF">As57867_008185</name>
    <name evidence="6" type="ORF">ASTE57867_8216</name>
</gene>
<feature type="domain" description="Arf-GAP" evidence="4">
    <location>
        <begin position="75"/>
        <end position="199"/>
    </location>
</feature>
<evidence type="ECO:0000259" key="4">
    <source>
        <dbReference type="PROSITE" id="PS50115"/>
    </source>
</evidence>
<dbReference type="EMBL" id="VJMH01005094">
    <property type="protein sequence ID" value="KAF0701287.1"/>
    <property type="molecule type" value="Genomic_DNA"/>
</dbReference>
<dbReference type="PROSITE" id="PS50115">
    <property type="entry name" value="ARFGAP"/>
    <property type="match status" value="1"/>
</dbReference>
<evidence type="ECO:0000256" key="2">
    <source>
        <dbReference type="SAM" id="MobiDB-lite"/>
    </source>
</evidence>
<dbReference type="PROSITE" id="PS50004">
    <property type="entry name" value="C2"/>
    <property type="match status" value="1"/>
</dbReference>
<dbReference type="InterPro" id="IPR044518">
    <property type="entry name" value="ARF_GAP_AGD11/12/13"/>
</dbReference>
<dbReference type="SMART" id="SM00105">
    <property type="entry name" value="ArfGap"/>
    <property type="match status" value="1"/>
</dbReference>
<feature type="region of interest" description="Disordered" evidence="2">
    <location>
        <begin position="1"/>
        <end position="26"/>
    </location>
</feature>
<keyword evidence="1" id="KW-0863">Zinc-finger</keyword>
<evidence type="ECO:0000313" key="5">
    <source>
        <dbReference type="EMBL" id="KAF0701287.1"/>
    </source>
</evidence>
<dbReference type="Gene3D" id="2.60.40.150">
    <property type="entry name" value="C2 domain"/>
    <property type="match status" value="1"/>
</dbReference>
<dbReference type="SUPFAM" id="SSF49562">
    <property type="entry name" value="C2 domain (Calcium/lipid-binding domain, CaLB)"/>
    <property type="match status" value="1"/>
</dbReference>
<dbReference type="InterPro" id="IPR037278">
    <property type="entry name" value="ARFGAP/RecO"/>
</dbReference>
<dbReference type="AlphaFoldDB" id="A0A485KJN4"/>
<protein>
    <submittedName>
        <fullName evidence="6">Aste57867_8216 protein</fullName>
    </submittedName>
</protein>
<dbReference type="InterPro" id="IPR001164">
    <property type="entry name" value="ArfGAP_dom"/>
</dbReference>
<dbReference type="Pfam" id="PF01412">
    <property type="entry name" value="ArfGap"/>
    <property type="match status" value="1"/>
</dbReference>
<reference evidence="6 7" key="1">
    <citation type="submission" date="2019-03" db="EMBL/GenBank/DDBJ databases">
        <authorList>
            <person name="Gaulin E."/>
            <person name="Dumas B."/>
        </authorList>
    </citation>
    <scope>NUCLEOTIDE SEQUENCE [LARGE SCALE GENOMIC DNA]</scope>
    <source>
        <strain evidence="6">CBS 568.67</strain>
    </source>
</reference>
<dbReference type="CDD" id="cd08204">
    <property type="entry name" value="ArfGap"/>
    <property type="match status" value="1"/>
</dbReference>
<dbReference type="SUPFAM" id="SSF57863">
    <property type="entry name" value="ArfGap/RecO-like zinc finger"/>
    <property type="match status" value="1"/>
</dbReference>
<dbReference type="PRINTS" id="PR00405">
    <property type="entry name" value="REVINTRACTNG"/>
</dbReference>
<dbReference type="InterPro" id="IPR038508">
    <property type="entry name" value="ArfGAP_dom_sf"/>
</dbReference>
<dbReference type="InterPro" id="IPR000008">
    <property type="entry name" value="C2_dom"/>
</dbReference>
<dbReference type="GO" id="GO:0005543">
    <property type="term" value="F:phospholipid binding"/>
    <property type="evidence" value="ECO:0007669"/>
    <property type="project" value="InterPro"/>
</dbReference>
<dbReference type="Pfam" id="PF00168">
    <property type="entry name" value="C2"/>
    <property type="match status" value="1"/>
</dbReference>
<dbReference type="Gene3D" id="1.10.220.150">
    <property type="entry name" value="Arf GTPase activating protein"/>
    <property type="match status" value="1"/>
</dbReference>
<dbReference type="GO" id="GO:0008270">
    <property type="term" value="F:zinc ion binding"/>
    <property type="evidence" value="ECO:0007669"/>
    <property type="project" value="UniProtKB-KW"/>
</dbReference>
<dbReference type="EMBL" id="CAADRA010005115">
    <property type="protein sequence ID" value="VFT85103.1"/>
    <property type="molecule type" value="Genomic_DNA"/>
</dbReference>
<name>A0A485KJN4_9STRA</name>
<evidence type="ECO:0000313" key="7">
    <source>
        <dbReference type="Proteomes" id="UP000332933"/>
    </source>
</evidence>
<dbReference type="SMART" id="SM00239">
    <property type="entry name" value="C2"/>
    <property type="match status" value="1"/>
</dbReference>
<dbReference type="InterPro" id="IPR035892">
    <property type="entry name" value="C2_domain_sf"/>
</dbReference>
<dbReference type="OrthoDB" id="10266696at2759"/>
<dbReference type="Proteomes" id="UP000332933">
    <property type="component" value="Unassembled WGS sequence"/>
</dbReference>
<dbReference type="PANTHER" id="PTHR46220:SF1">
    <property type="entry name" value="ADP-RIBOSYLATION FACTOR GTPASE-ACTIVATING PROTEIN AGD12"/>
    <property type="match status" value="1"/>
</dbReference>
<evidence type="ECO:0000256" key="1">
    <source>
        <dbReference type="PROSITE-ProRule" id="PRU00288"/>
    </source>
</evidence>
<keyword evidence="1" id="KW-0862">Zinc</keyword>
<dbReference type="PANTHER" id="PTHR46220">
    <property type="entry name" value="ADP-RIBOSYLATION FACTOR GTPASE-ACTIVATING PROTEIN AGD12"/>
    <property type="match status" value="1"/>
</dbReference>
<evidence type="ECO:0000313" key="6">
    <source>
        <dbReference type="EMBL" id="VFT85103.1"/>
    </source>
</evidence>
<keyword evidence="7" id="KW-1185">Reference proteome</keyword>
<feature type="compositionally biased region" description="Low complexity" evidence="2">
    <location>
        <begin position="17"/>
        <end position="26"/>
    </location>
</feature>
<accession>A0A485KJN4</accession>
<sequence length="439" mass="47356">MPIVDVPPLLPPLSGDTISTPTTTTTDENQAEVMVQDMLDAELAQRAGSLCTAMTASTIDGGDDDDVFLDVDESSAALAALLSLEDNQHCADCHAATPKWATITHGGFICTQCAGVHRSLGVHVSFVQSCTLDKWTPAQLLALDRGGNTKLNETLEFSVPPSMLKPNAESPRDERAAFIHAKYVDQAFRMGPNKRRQEAIMSTHQPMAPRPETSVSSHGSCGMVEYVGILTIELVEGAKLAAMDVNGSSDPYVSFRLGEQVISSHAVKHSLNPVWNETLRLSWDGVSPLVVQVYSYNKLQPDRKMGMAVIDADRLQHLDADKPLNMWFLTTMPREWARNFGDHMVAAGEGLTKGVVTGLTGIVMDPIRGAKRNGWGGFAKGVGLGMAGAVVRPIQGLGAMVKQTAMGVLGKKARQRVWKRSEAEVDAGSIHVKLTLQTF</sequence>
<dbReference type="GO" id="GO:0005096">
    <property type="term" value="F:GTPase activator activity"/>
    <property type="evidence" value="ECO:0007669"/>
    <property type="project" value="InterPro"/>
</dbReference>
<organism evidence="6 7">
    <name type="scientific">Aphanomyces stellatus</name>
    <dbReference type="NCBI Taxonomy" id="120398"/>
    <lineage>
        <taxon>Eukaryota</taxon>
        <taxon>Sar</taxon>
        <taxon>Stramenopiles</taxon>
        <taxon>Oomycota</taxon>
        <taxon>Saprolegniomycetes</taxon>
        <taxon>Saprolegniales</taxon>
        <taxon>Verrucalvaceae</taxon>
        <taxon>Aphanomyces</taxon>
    </lineage>
</organism>
<proteinExistence type="predicted"/>
<evidence type="ECO:0000259" key="3">
    <source>
        <dbReference type="PROSITE" id="PS50004"/>
    </source>
</evidence>
<reference evidence="5" key="2">
    <citation type="submission" date="2019-06" db="EMBL/GenBank/DDBJ databases">
        <title>Genomics analysis of Aphanomyces spp. identifies a new class of oomycete effector associated with host adaptation.</title>
        <authorList>
            <person name="Gaulin E."/>
        </authorList>
    </citation>
    <scope>NUCLEOTIDE SEQUENCE</scope>
    <source>
        <strain evidence="5">CBS 578.67</strain>
    </source>
</reference>
<keyword evidence="1" id="KW-0479">Metal-binding</keyword>